<dbReference type="AlphaFoldDB" id="A0A895XR07"/>
<reference evidence="5" key="1">
    <citation type="submission" date="2021-02" db="EMBL/GenBank/DDBJ databases">
        <title>Natronoglycomyces albus gen. nov., sp. nov, a haloalkaliphilic actinobacterium from a soda solonchak soil.</title>
        <authorList>
            <person name="Sorokin D.Y."/>
            <person name="Khijniak T.V."/>
            <person name="Zakharycheva A.P."/>
            <person name="Boueva O.V."/>
            <person name="Ariskina E.V."/>
            <person name="Hahnke R.L."/>
            <person name="Bunk B."/>
            <person name="Sproer C."/>
            <person name="Schumann P."/>
            <person name="Evtushenko L.I."/>
            <person name="Kublanov I.V."/>
        </authorList>
    </citation>
    <scope>NUCLEOTIDE SEQUENCE</scope>
    <source>
        <strain evidence="5">DSM 106290</strain>
    </source>
</reference>
<accession>A0A895XR07</accession>
<dbReference type="InterPro" id="IPR018910">
    <property type="entry name" value="LpqB_C"/>
</dbReference>
<dbReference type="PROSITE" id="PS51257">
    <property type="entry name" value="PROKAR_LIPOPROTEIN"/>
    <property type="match status" value="1"/>
</dbReference>
<feature type="region of interest" description="Disordered" evidence="1">
    <location>
        <begin position="529"/>
        <end position="557"/>
    </location>
</feature>
<evidence type="ECO:0000313" key="5">
    <source>
        <dbReference type="EMBL" id="QSB05953.1"/>
    </source>
</evidence>
<keyword evidence="6" id="KW-1185">Reference proteome</keyword>
<dbReference type="Pfam" id="PF10646">
    <property type="entry name" value="Germane"/>
    <property type="match status" value="1"/>
</dbReference>
<keyword evidence="2" id="KW-0732">Signal</keyword>
<dbReference type="KEGG" id="nav:JQS30_03230"/>
<feature type="chain" id="PRO_5039650973" description="GerMN domain-containing protein" evidence="2">
    <location>
        <begin position="28"/>
        <end position="597"/>
    </location>
</feature>
<sequence length="597" mass="65044">MRKSSHWTNGRALAAIALVTAMLPLLTSCGIPTGSGAQAVEPAPTGVGSGNDRTDEEYQPTDDIAETVRYFLRASAGDSGSRDERLHVFTGDLNLPYSELSEGLRLVEIDDVDVTQDDDLLSGEAVVTGDVLGTYLLDGQVRMMSTPGDYEETFALSRSSLTEPWTITDAPSQVALTYFEFRRNYRAAPLYFLGPGNERLLVPDLRWIYSNLPEQRDHLTRLEWLLAGPSDWSRQSTRTAIPSGATLQNLDTDLPGDNVAVELEASASGDWDVETAEFMAAQIAWTLNMTHNAELELSIDGTVRVNSQKATWDHWNSIPADGDAGRTSYAVRDDEVWQLDLSRERSHRLSNVEPWANMDIGGITQVSVGADGRVAVIGDNGRNLYTGSDTDSFSAVDLDLSGFEDVAWLSSRTLLVLADGAVVHIELGRDEASMQELPLATSEELTGLVVAPDGHRIAFVAGDRAFVATLARDADGNHQIGEPRRIGLNLTGVQNVVWSREYSLMVIGESASSVEWLFEVSIDNAQMETQSGTSSFPRANDIASAPADPRDRLQSRGEPTVVVIGGNLYRVHSQNLEQINTDQGEPLQGTAPFVTMR</sequence>
<name>A0A895XR07_9ACTN</name>
<dbReference type="Pfam" id="PF10647">
    <property type="entry name" value="Gmad1"/>
    <property type="match status" value="1"/>
</dbReference>
<feature type="signal peptide" evidence="2">
    <location>
        <begin position="1"/>
        <end position="27"/>
    </location>
</feature>
<evidence type="ECO:0008006" key="7">
    <source>
        <dbReference type="Google" id="ProtNLM"/>
    </source>
</evidence>
<feature type="domain" description="Lipoprotein LpqB C-terminal" evidence="4">
    <location>
        <begin position="341"/>
        <end position="537"/>
    </location>
</feature>
<evidence type="ECO:0000259" key="4">
    <source>
        <dbReference type="Pfam" id="PF10647"/>
    </source>
</evidence>
<feature type="region of interest" description="Disordered" evidence="1">
    <location>
        <begin position="34"/>
        <end position="58"/>
    </location>
</feature>
<evidence type="ECO:0000313" key="6">
    <source>
        <dbReference type="Proteomes" id="UP000662939"/>
    </source>
</evidence>
<dbReference type="SUPFAM" id="SSF75011">
    <property type="entry name" value="3-carboxy-cis,cis-mucoante lactonizing enzyme"/>
    <property type="match status" value="1"/>
</dbReference>
<evidence type="ECO:0000256" key="2">
    <source>
        <dbReference type="SAM" id="SignalP"/>
    </source>
</evidence>
<evidence type="ECO:0000259" key="3">
    <source>
        <dbReference type="Pfam" id="PF10646"/>
    </source>
</evidence>
<dbReference type="RefSeq" id="WP_213171964.1">
    <property type="nucleotide sequence ID" value="NZ_CP070496.1"/>
</dbReference>
<evidence type="ECO:0000256" key="1">
    <source>
        <dbReference type="SAM" id="MobiDB-lite"/>
    </source>
</evidence>
<dbReference type="EMBL" id="CP070496">
    <property type="protein sequence ID" value="QSB05953.1"/>
    <property type="molecule type" value="Genomic_DNA"/>
</dbReference>
<dbReference type="InterPro" id="IPR019606">
    <property type="entry name" value="GerMN"/>
</dbReference>
<gene>
    <name evidence="5" type="ORF">JQS30_03230</name>
</gene>
<protein>
    <recommendedName>
        <fullName evidence="7">GerMN domain-containing protein</fullName>
    </recommendedName>
</protein>
<feature type="domain" description="GerMN" evidence="3">
    <location>
        <begin position="189"/>
        <end position="302"/>
    </location>
</feature>
<dbReference type="Proteomes" id="UP000662939">
    <property type="component" value="Chromosome"/>
</dbReference>
<organism evidence="5 6">
    <name type="scientific">Natronoglycomyces albus</name>
    <dbReference type="NCBI Taxonomy" id="2811108"/>
    <lineage>
        <taxon>Bacteria</taxon>
        <taxon>Bacillati</taxon>
        <taxon>Actinomycetota</taxon>
        <taxon>Actinomycetes</taxon>
        <taxon>Glycomycetales</taxon>
        <taxon>Glycomycetaceae</taxon>
        <taxon>Natronoglycomyces</taxon>
    </lineage>
</organism>
<proteinExistence type="predicted"/>